<keyword evidence="9" id="KW-1185">Reference proteome</keyword>
<comment type="similarity">
    <text evidence="6">Belongs to the TVP38/TMEM64 family.</text>
</comment>
<feature type="transmembrane region" description="Helical" evidence="6">
    <location>
        <begin position="97"/>
        <end position="120"/>
    </location>
</feature>
<dbReference type="PANTHER" id="PTHR12677:SF59">
    <property type="entry name" value="GOLGI APPARATUS MEMBRANE PROTEIN TVP38-RELATED"/>
    <property type="match status" value="1"/>
</dbReference>
<evidence type="ECO:0000256" key="1">
    <source>
        <dbReference type="ARBA" id="ARBA00004651"/>
    </source>
</evidence>
<accession>A0A516KLE2</accession>
<keyword evidence="4 6" id="KW-1133">Transmembrane helix</keyword>
<feature type="transmembrane region" description="Helical" evidence="6">
    <location>
        <begin position="6"/>
        <end position="26"/>
    </location>
</feature>
<gene>
    <name evidence="8" type="ORF">FN924_14795</name>
</gene>
<dbReference type="PANTHER" id="PTHR12677">
    <property type="entry name" value="GOLGI APPARATUS MEMBRANE PROTEIN TVP38-RELATED"/>
    <property type="match status" value="1"/>
</dbReference>
<evidence type="ECO:0000256" key="2">
    <source>
        <dbReference type="ARBA" id="ARBA00022475"/>
    </source>
</evidence>
<dbReference type="KEGG" id="aqt:FN924_14795"/>
<evidence type="ECO:0000256" key="6">
    <source>
        <dbReference type="RuleBase" id="RU366058"/>
    </source>
</evidence>
<comment type="subcellular location">
    <subcellularLocation>
        <location evidence="1 6">Cell membrane</location>
        <topology evidence="1 6">Multi-pass membrane protein</topology>
    </subcellularLocation>
</comment>
<feature type="transmembrane region" description="Helical" evidence="6">
    <location>
        <begin position="46"/>
        <end position="65"/>
    </location>
</feature>
<dbReference type="EMBL" id="CP041666">
    <property type="protein sequence ID" value="QDP42211.1"/>
    <property type="molecule type" value="Genomic_DNA"/>
</dbReference>
<protein>
    <recommendedName>
        <fullName evidence="6">TVP38/TMEM64 family membrane protein</fullName>
    </recommendedName>
</protein>
<dbReference type="InterPro" id="IPR015414">
    <property type="entry name" value="TMEM64"/>
</dbReference>
<dbReference type="AlphaFoldDB" id="A0A516KLE2"/>
<evidence type="ECO:0000313" key="9">
    <source>
        <dbReference type="Proteomes" id="UP000315215"/>
    </source>
</evidence>
<feature type="transmembrane region" description="Helical" evidence="6">
    <location>
        <begin position="127"/>
        <end position="152"/>
    </location>
</feature>
<dbReference type="GO" id="GO:0005886">
    <property type="term" value="C:plasma membrane"/>
    <property type="evidence" value="ECO:0007669"/>
    <property type="project" value="UniProtKB-SubCell"/>
</dbReference>
<proteinExistence type="inferred from homology"/>
<reference evidence="8 9" key="1">
    <citation type="submission" date="2019-07" db="EMBL/GenBank/DDBJ databases">
        <authorList>
            <person name="Li J."/>
        </authorList>
    </citation>
    <scope>NUCLEOTIDE SEQUENCE [LARGE SCALE GENOMIC DNA]</scope>
    <source>
        <strain evidence="8 9">TKL69</strain>
    </source>
</reference>
<dbReference type="Proteomes" id="UP000315215">
    <property type="component" value="Chromosome"/>
</dbReference>
<feature type="domain" description="VTT" evidence="7">
    <location>
        <begin position="115"/>
        <end position="232"/>
    </location>
</feature>
<keyword evidence="5 6" id="KW-0472">Membrane</keyword>
<evidence type="ECO:0000256" key="5">
    <source>
        <dbReference type="ARBA" id="ARBA00023136"/>
    </source>
</evidence>
<feature type="transmembrane region" description="Helical" evidence="6">
    <location>
        <begin position="236"/>
        <end position="258"/>
    </location>
</feature>
<organism evidence="8 9">
    <name type="scientific">Radiobacillus deserti</name>
    <dbReference type="NCBI Taxonomy" id="2594883"/>
    <lineage>
        <taxon>Bacteria</taxon>
        <taxon>Bacillati</taxon>
        <taxon>Bacillota</taxon>
        <taxon>Bacilli</taxon>
        <taxon>Bacillales</taxon>
        <taxon>Bacillaceae</taxon>
        <taxon>Radiobacillus</taxon>
    </lineage>
</organism>
<evidence type="ECO:0000313" key="8">
    <source>
        <dbReference type="EMBL" id="QDP42211.1"/>
    </source>
</evidence>
<evidence type="ECO:0000256" key="3">
    <source>
        <dbReference type="ARBA" id="ARBA00022692"/>
    </source>
</evidence>
<keyword evidence="2 6" id="KW-1003">Cell membrane</keyword>
<keyword evidence="3 6" id="KW-0812">Transmembrane</keyword>
<dbReference type="InterPro" id="IPR032816">
    <property type="entry name" value="VTT_dom"/>
</dbReference>
<dbReference type="Pfam" id="PF09335">
    <property type="entry name" value="VTT_dom"/>
    <property type="match status" value="1"/>
</dbReference>
<name>A0A516KLE2_9BACI</name>
<dbReference type="OrthoDB" id="9812980at2"/>
<sequence length="270" mass="30521">MQQSWSISAINVGWIAWIIIGLITIFWTRADLLPNKKQDVPSNKKLAIFIVTGIGALFWFLYFAYGPLRLLVNELVHIMIQADITVFKEYVLSFGSLAAIVSALLMVFQSVIAPLPAFVITFTNGIVFGWLWGALLSWSSAMLGATLCFYLAKWFGRPLVERLVSKKALFWWDAFFEKYGSYSILIARLVPVISFDLVSYGAGLTTVTFWRFFWATGLGQMPATILYSYLGERATGQIQILFLLFTITIAIGIIGILVKPKLVKWKYRNN</sequence>
<evidence type="ECO:0000256" key="4">
    <source>
        <dbReference type="ARBA" id="ARBA00022989"/>
    </source>
</evidence>
<evidence type="ECO:0000259" key="7">
    <source>
        <dbReference type="Pfam" id="PF09335"/>
    </source>
</evidence>